<evidence type="ECO:0000313" key="2">
    <source>
        <dbReference type="Proteomes" id="UP001381693"/>
    </source>
</evidence>
<accession>A0AAN9A427</accession>
<comment type="caution">
    <text evidence="1">The sequence shown here is derived from an EMBL/GenBank/DDBJ whole genome shotgun (WGS) entry which is preliminary data.</text>
</comment>
<dbReference type="Proteomes" id="UP001381693">
    <property type="component" value="Unassembled WGS sequence"/>
</dbReference>
<sequence>MEADGQVNLKTQHGFNIYSIFSCYSGRLPLSYEDLVQAARYENQLSNTPYRVLSDSVRDNETAQTRSQYYIRVKQEASYVLLTGTCKTVAISIFPSNEGNSLRYPNAFNYVLCDTNQGTKLMRKDERKRRRGRKLLSIEG</sequence>
<evidence type="ECO:0000313" key="1">
    <source>
        <dbReference type="EMBL" id="KAK7074288.1"/>
    </source>
</evidence>
<keyword evidence="2" id="KW-1185">Reference proteome</keyword>
<dbReference type="AlphaFoldDB" id="A0AAN9A427"/>
<gene>
    <name evidence="1" type="ORF">SK128_024362</name>
</gene>
<name>A0AAN9A427_HALRR</name>
<dbReference type="EMBL" id="JAXCGZ010011688">
    <property type="protein sequence ID" value="KAK7074288.1"/>
    <property type="molecule type" value="Genomic_DNA"/>
</dbReference>
<reference evidence="1 2" key="1">
    <citation type="submission" date="2023-11" db="EMBL/GenBank/DDBJ databases">
        <title>Halocaridina rubra genome assembly.</title>
        <authorList>
            <person name="Smith C."/>
        </authorList>
    </citation>
    <scope>NUCLEOTIDE SEQUENCE [LARGE SCALE GENOMIC DNA]</scope>
    <source>
        <strain evidence="1">EP-1</strain>
        <tissue evidence="1">Whole</tissue>
    </source>
</reference>
<protein>
    <submittedName>
        <fullName evidence="1">Uncharacterized protein</fullName>
    </submittedName>
</protein>
<proteinExistence type="predicted"/>
<organism evidence="1 2">
    <name type="scientific">Halocaridina rubra</name>
    <name type="common">Hawaiian red shrimp</name>
    <dbReference type="NCBI Taxonomy" id="373956"/>
    <lineage>
        <taxon>Eukaryota</taxon>
        <taxon>Metazoa</taxon>
        <taxon>Ecdysozoa</taxon>
        <taxon>Arthropoda</taxon>
        <taxon>Crustacea</taxon>
        <taxon>Multicrustacea</taxon>
        <taxon>Malacostraca</taxon>
        <taxon>Eumalacostraca</taxon>
        <taxon>Eucarida</taxon>
        <taxon>Decapoda</taxon>
        <taxon>Pleocyemata</taxon>
        <taxon>Caridea</taxon>
        <taxon>Atyoidea</taxon>
        <taxon>Atyidae</taxon>
        <taxon>Halocaridina</taxon>
    </lineage>
</organism>